<evidence type="ECO:0000313" key="11">
    <source>
        <dbReference type="Proteomes" id="UP000237344"/>
    </source>
</evidence>
<evidence type="ECO:0000256" key="1">
    <source>
        <dbReference type="ARBA" id="ARBA00004651"/>
    </source>
</evidence>
<dbReference type="EMBL" id="POTC01000030">
    <property type="protein sequence ID" value="POF62210.1"/>
    <property type="molecule type" value="Genomic_DNA"/>
</dbReference>
<dbReference type="Proteomes" id="UP000237344">
    <property type="component" value="Unassembled WGS sequence"/>
</dbReference>
<evidence type="ECO:0000256" key="3">
    <source>
        <dbReference type="ARBA" id="ARBA00006263"/>
    </source>
</evidence>
<comment type="subcellular location">
    <subcellularLocation>
        <location evidence="1 9">Cell membrane</location>
        <topology evidence="1 9">Multi-pass membrane protein</topology>
    </subcellularLocation>
</comment>
<accession>A0A2S3W019</accession>
<organism evidence="10 11">
    <name type="scientific">Novacetimonas maltaceti</name>
    <dbReference type="NCBI Taxonomy" id="1203393"/>
    <lineage>
        <taxon>Bacteria</taxon>
        <taxon>Pseudomonadati</taxon>
        <taxon>Pseudomonadota</taxon>
        <taxon>Alphaproteobacteria</taxon>
        <taxon>Acetobacterales</taxon>
        <taxon>Acetobacteraceae</taxon>
        <taxon>Novacetimonas</taxon>
    </lineage>
</organism>
<evidence type="ECO:0000256" key="8">
    <source>
        <dbReference type="ARBA" id="ARBA00023136"/>
    </source>
</evidence>
<evidence type="ECO:0000256" key="9">
    <source>
        <dbReference type="HAMAP-Rule" id="MF_00024"/>
    </source>
</evidence>
<dbReference type="PANTHER" id="PTHR34308:SF1">
    <property type="entry name" value="COBALAMIN BIOSYNTHESIS PROTEIN CBIB"/>
    <property type="match status" value="1"/>
</dbReference>
<keyword evidence="8 9" id="KW-0472">Membrane</keyword>
<gene>
    <name evidence="9" type="primary">cobD</name>
    <name evidence="10" type="ORF">KMAL_21370</name>
</gene>
<dbReference type="AlphaFoldDB" id="A0A2S3W019"/>
<dbReference type="UniPathway" id="UPA00148"/>
<evidence type="ECO:0000256" key="5">
    <source>
        <dbReference type="ARBA" id="ARBA00022573"/>
    </source>
</evidence>
<comment type="caution">
    <text evidence="10">The sequence shown here is derived from an EMBL/GenBank/DDBJ whole genome shotgun (WGS) entry which is preliminary data.</text>
</comment>
<dbReference type="InterPro" id="IPR004485">
    <property type="entry name" value="Cobalamin_biosynth_CobD/CbiB"/>
</dbReference>
<sequence length="361" mass="38750">MCTGGAYSFPCLDHPTCAQYCAAMKIVLFLARNISTTVVAAACDAVAGYPQRLVQRIGHPVMWVGHLIGGLDRRLNRDTDCDRVRYRNGFVAMSVIATLPCAAVALAQVLASRRLPPPVAIIAGGLLASSLSAQRSLWEHVRAVSIAARQGLPQARVAVSHIVGRDPAQLDEAAVMRAAVETLAENFSDGVVAPLLWMSLGGPAGAVFYKSVNTADSMIGHRTPRHECFGFAAARLDDLVNLPASRLSAAWILLAAMTMPDMDARAAWRIVRRDAGHHRSPNAGWPEAAMAGALGVRLSGPRSYNGVVSHEPWVGDGRADLTPRDLDRALALYRRACMVQGGVLVALSVMLRRAWRAHRTS</sequence>
<comment type="caution">
    <text evidence="9">Lacks conserved residue(s) required for the propagation of feature annotation.</text>
</comment>
<dbReference type="GO" id="GO:0005886">
    <property type="term" value="C:plasma membrane"/>
    <property type="evidence" value="ECO:0007669"/>
    <property type="project" value="UniProtKB-SubCell"/>
</dbReference>
<dbReference type="Pfam" id="PF03186">
    <property type="entry name" value="CobD_Cbib"/>
    <property type="match status" value="1"/>
</dbReference>
<evidence type="ECO:0000256" key="7">
    <source>
        <dbReference type="ARBA" id="ARBA00022989"/>
    </source>
</evidence>
<evidence type="ECO:0000256" key="2">
    <source>
        <dbReference type="ARBA" id="ARBA00004953"/>
    </source>
</evidence>
<keyword evidence="4 9" id="KW-1003">Cell membrane</keyword>
<proteinExistence type="inferred from homology"/>
<dbReference type="GO" id="GO:0015420">
    <property type="term" value="F:ABC-type vitamin B12 transporter activity"/>
    <property type="evidence" value="ECO:0007669"/>
    <property type="project" value="UniProtKB-UniRule"/>
</dbReference>
<keyword evidence="6 9" id="KW-0812">Transmembrane</keyword>
<reference evidence="10 11" key="1">
    <citation type="submission" date="2018-01" db="EMBL/GenBank/DDBJ databases">
        <title>Draft Genome Sequence of Komagataeibacter maltaceti LMG 1529, a Vinegar Producing Acetic Acid Bacterium Isolated from Malt Vinegar Brewery Acetifiers.</title>
        <authorList>
            <person name="Zhang Q."/>
            <person name="Hollensteiner J."/>
            <person name="Poehlein A."/>
            <person name="Daniel R."/>
        </authorList>
    </citation>
    <scope>NUCLEOTIDE SEQUENCE [LARGE SCALE GENOMIC DNA]</scope>
    <source>
        <strain evidence="10 11">LMG 1529</strain>
    </source>
</reference>
<comment type="function">
    <text evidence="9">Converts cobyric acid to cobinamide by the addition of aminopropanol on the F carboxylic group.</text>
</comment>
<comment type="pathway">
    <text evidence="2 9">Cofactor biosynthesis; adenosylcobalamin biosynthesis.</text>
</comment>
<feature type="transmembrane region" description="Helical" evidence="9">
    <location>
        <begin position="90"/>
        <end position="111"/>
    </location>
</feature>
<evidence type="ECO:0000313" key="10">
    <source>
        <dbReference type="EMBL" id="POF62210.1"/>
    </source>
</evidence>
<keyword evidence="11" id="KW-1185">Reference proteome</keyword>
<evidence type="ECO:0000256" key="4">
    <source>
        <dbReference type="ARBA" id="ARBA00022475"/>
    </source>
</evidence>
<name>A0A2S3W019_9PROT</name>
<keyword evidence="5 9" id="KW-0169">Cobalamin biosynthesis</keyword>
<dbReference type="NCBIfam" id="TIGR00380">
    <property type="entry name" value="cobal_cbiB"/>
    <property type="match status" value="1"/>
</dbReference>
<evidence type="ECO:0000256" key="6">
    <source>
        <dbReference type="ARBA" id="ARBA00022692"/>
    </source>
</evidence>
<comment type="similarity">
    <text evidence="3 9">Belongs to the CobD/CbiB family.</text>
</comment>
<protein>
    <recommendedName>
        <fullName evidence="9">Cobalamin biosynthesis protein CobD</fullName>
    </recommendedName>
</protein>
<dbReference type="GO" id="GO:0009236">
    <property type="term" value="P:cobalamin biosynthetic process"/>
    <property type="evidence" value="ECO:0007669"/>
    <property type="project" value="UniProtKB-UniRule"/>
</dbReference>
<dbReference type="HAMAP" id="MF_00024">
    <property type="entry name" value="CobD_CbiB"/>
    <property type="match status" value="1"/>
</dbReference>
<dbReference type="GO" id="GO:0048472">
    <property type="term" value="F:threonine-phosphate decarboxylase activity"/>
    <property type="evidence" value="ECO:0007669"/>
    <property type="project" value="InterPro"/>
</dbReference>
<dbReference type="PANTHER" id="PTHR34308">
    <property type="entry name" value="COBALAMIN BIOSYNTHESIS PROTEIN CBIB"/>
    <property type="match status" value="1"/>
</dbReference>
<keyword evidence="7 9" id="KW-1133">Transmembrane helix</keyword>